<accession>A0A064CNP3</accession>
<protein>
    <recommendedName>
        <fullName evidence="2">Phage capsid-like C-terminal domain-containing protein</fullName>
    </recommendedName>
</protein>
<dbReference type="SUPFAM" id="SSF56563">
    <property type="entry name" value="Major capsid protein gp5"/>
    <property type="match status" value="1"/>
</dbReference>
<gene>
    <name evidence="3" type="ORF">Y900_025495</name>
</gene>
<organism evidence="3 4">
    <name type="scientific">Mycolicibacterium aromaticivorans JS19b1 = JCM 16368</name>
    <dbReference type="NCBI Taxonomy" id="1440774"/>
    <lineage>
        <taxon>Bacteria</taxon>
        <taxon>Bacillati</taxon>
        <taxon>Actinomycetota</taxon>
        <taxon>Actinomycetes</taxon>
        <taxon>Mycobacteriales</taxon>
        <taxon>Mycobacteriaceae</taxon>
        <taxon>Mycolicibacterium</taxon>
    </lineage>
</organism>
<evidence type="ECO:0000313" key="4">
    <source>
        <dbReference type="Proteomes" id="UP000022835"/>
    </source>
</evidence>
<dbReference type="Proteomes" id="UP000022835">
    <property type="component" value="Unassembled WGS sequence"/>
</dbReference>
<dbReference type="AlphaFoldDB" id="A0A064CNP3"/>
<evidence type="ECO:0000256" key="1">
    <source>
        <dbReference type="ARBA" id="ARBA00004328"/>
    </source>
</evidence>
<dbReference type="OrthoDB" id="5139222at2"/>
<keyword evidence="4" id="KW-1185">Reference proteome</keyword>
<reference evidence="3" key="1">
    <citation type="submission" date="2014-05" db="EMBL/GenBank/DDBJ databases">
        <title>Genome sequence of Mycobacterium aromaticivorans strain JS19b1T (= DSM 45407T).</title>
        <authorList>
            <person name="Kwak Y."/>
            <person name="Park G.-S."/>
            <person name="Li Q.X."/>
            <person name="Lee S.-E."/>
            <person name="Shin J.-H."/>
        </authorList>
    </citation>
    <scope>NUCLEOTIDE SEQUENCE [LARGE SCALE GENOMIC DNA]</scope>
    <source>
        <strain evidence="3">JS19b1</strain>
    </source>
</reference>
<sequence length="374" mass="40068">MTTVVTEPHTYAKGNPRRSYLQDLVRMSANLDHTGEARDRLMRHAREVETAPSYAEYRALDRVDGSGGYAVPPVWLMDQFIEVARPGRAFANLVQRQPLPSGTDSLNIPKLATGTTVAAQNGDNTAISETDLTDTFVNAPVRTIAGGQSVAVQLIDQSPVAFDDMVFRDLTAAHAAQTNQYVILGSGSNGQILGVHNTPGIGNVTPTGSGTDVAKVYRALANAIQQVHVTRFLPPEVIVMHPARWGWLLAQLDQNDRPLFLPNANIPQNAGGLLDAVASQQVVGNVQGLPVVTDPSIPTTLGAVGTTPGTEDAVYVMRASDLVLWESGIRARALPEIKANTLTVLLQIYGYLAFTAARYPQSVVEITGLPAITF</sequence>
<dbReference type="NCBIfam" id="TIGR01554">
    <property type="entry name" value="major_cap_HK97"/>
    <property type="match status" value="1"/>
</dbReference>
<dbReference type="InterPro" id="IPR054612">
    <property type="entry name" value="Phage_capsid-like_C"/>
</dbReference>
<feature type="domain" description="Phage capsid-like C-terminal" evidence="2">
    <location>
        <begin position="67"/>
        <end position="303"/>
    </location>
</feature>
<proteinExistence type="predicted"/>
<dbReference type="EMBL" id="JALN02000001">
    <property type="protein sequence ID" value="KDF02195.1"/>
    <property type="molecule type" value="Genomic_DNA"/>
</dbReference>
<comment type="subcellular location">
    <subcellularLocation>
        <location evidence="1">Virion</location>
    </subcellularLocation>
</comment>
<name>A0A064CNP3_9MYCO</name>
<evidence type="ECO:0000259" key="2">
    <source>
        <dbReference type="Pfam" id="PF05065"/>
    </source>
</evidence>
<comment type="caution">
    <text evidence="3">The sequence shown here is derived from an EMBL/GenBank/DDBJ whole genome shotgun (WGS) entry which is preliminary data.</text>
</comment>
<dbReference type="Pfam" id="PF05065">
    <property type="entry name" value="Phage_capsid"/>
    <property type="match status" value="1"/>
</dbReference>
<dbReference type="eggNOG" id="ENOG5033S42">
    <property type="taxonomic scope" value="Bacteria"/>
</dbReference>
<evidence type="ECO:0000313" key="3">
    <source>
        <dbReference type="EMBL" id="KDF02195.1"/>
    </source>
</evidence>
<dbReference type="InterPro" id="IPR024455">
    <property type="entry name" value="Phage_capsid"/>
</dbReference>
<dbReference type="Gene3D" id="3.30.2400.10">
    <property type="entry name" value="Major capsid protein gp5"/>
    <property type="match status" value="1"/>
</dbReference>